<dbReference type="PANTHER" id="PTHR12271:SF133">
    <property type="entry name" value="POLY(A) RNA POLYMERASE, MITOCHONDRIAL"/>
    <property type="match status" value="1"/>
</dbReference>
<dbReference type="SUPFAM" id="SSF81301">
    <property type="entry name" value="Nucleotidyltransferase"/>
    <property type="match status" value="1"/>
</dbReference>
<dbReference type="InterPro" id="IPR043519">
    <property type="entry name" value="NT_sf"/>
</dbReference>
<dbReference type="Pfam" id="PF03828">
    <property type="entry name" value="PAP_assoc"/>
    <property type="match status" value="1"/>
</dbReference>
<dbReference type="AlphaFoldDB" id="A0AAV7M8I4"/>
<comment type="cofactor">
    <cofactor evidence="2">
        <name>Mg(2+)</name>
        <dbReference type="ChEBI" id="CHEBI:18420"/>
    </cofactor>
</comment>
<keyword evidence="5" id="KW-0460">Magnesium</keyword>
<evidence type="ECO:0000256" key="6">
    <source>
        <dbReference type="SAM" id="MobiDB-lite"/>
    </source>
</evidence>
<evidence type="ECO:0000259" key="10">
    <source>
        <dbReference type="Pfam" id="PF22600"/>
    </source>
</evidence>
<proteinExistence type="predicted"/>
<dbReference type="Gene3D" id="3.30.460.10">
    <property type="entry name" value="Beta Polymerase, domain 2"/>
    <property type="match status" value="1"/>
</dbReference>
<feature type="region of interest" description="Disordered" evidence="6">
    <location>
        <begin position="518"/>
        <end position="546"/>
    </location>
</feature>
<dbReference type="Gene3D" id="1.10.1410.10">
    <property type="match status" value="1"/>
</dbReference>
<evidence type="ECO:0000256" key="4">
    <source>
        <dbReference type="ARBA" id="ARBA00022723"/>
    </source>
</evidence>
<reference evidence="11" key="1">
    <citation type="journal article" date="2022" name="bioRxiv">
        <title>Sequencing and chromosome-scale assembly of the giantPleurodeles waltlgenome.</title>
        <authorList>
            <person name="Brown T."/>
            <person name="Elewa A."/>
            <person name="Iarovenko S."/>
            <person name="Subramanian E."/>
            <person name="Araus A.J."/>
            <person name="Petzold A."/>
            <person name="Susuki M."/>
            <person name="Suzuki K.-i.T."/>
            <person name="Hayashi T."/>
            <person name="Toyoda A."/>
            <person name="Oliveira C."/>
            <person name="Osipova E."/>
            <person name="Leigh N.D."/>
            <person name="Simon A."/>
            <person name="Yun M.H."/>
        </authorList>
    </citation>
    <scope>NUCLEOTIDE SEQUENCE</scope>
    <source>
        <strain evidence="11">20211129_DDA</strain>
        <tissue evidence="11">Liver</tissue>
    </source>
</reference>
<dbReference type="GO" id="GO:1990817">
    <property type="term" value="F:poly(A) RNA polymerase activity"/>
    <property type="evidence" value="ECO:0007669"/>
    <property type="project" value="TreeGrafter"/>
</dbReference>
<name>A0AAV7M8I4_PLEWA</name>
<evidence type="ECO:0000313" key="12">
    <source>
        <dbReference type="Proteomes" id="UP001066276"/>
    </source>
</evidence>
<dbReference type="PANTHER" id="PTHR12271">
    <property type="entry name" value="POLY A POLYMERASE CID PAP -RELATED"/>
    <property type="match status" value="1"/>
</dbReference>
<feature type="region of interest" description="Disordered" evidence="6">
    <location>
        <begin position="571"/>
        <end position="684"/>
    </location>
</feature>
<organism evidence="11 12">
    <name type="scientific">Pleurodeles waltl</name>
    <name type="common">Iberian ribbed newt</name>
    <dbReference type="NCBI Taxonomy" id="8319"/>
    <lineage>
        <taxon>Eukaryota</taxon>
        <taxon>Metazoa</taxon>
        <taxon>Chordata</taxon>
        <taxon>Craniata</taxon>
        <taxon>Vertebrata</taxon>
        <taxon>Euteleostomi</taxon>
        <taxon>Amphibia</taxon>
        <taxon>Batrachia</taxon>
        <taxon>Caudata</taxon>
        <taxon>Salamandroidea</taxon>
        <taxon>Salamandridae</taxon>
        <taxon>Pleurodelinae</taxon>
        <taxon>Pleurodeles</taxon>
    </lineage>
</organism>
<comment type="cofactor">
    <cofactor evidence="1">
        <name>Mn(2+)</name>
        <dbReference type="ChEBI" id="CHEBI:29035"/>
    </cofactor>
</comment>
<evidence type="ECO:0000259" key="8">
    <source>
        <dbReference type="Pfam" id="PF03828"/>
    </source>
</evidence>
<dbReference type="GO" id="GO:0005739">
    <property type="term" value="C:mitochondrion"/>
    <property type="evidence" value="ECO:0007669"/>
    <property type="project" value="TreeGrafter"/>
</dbReference>
<feature type="compositionally biased region" description="Basic and acidic residues" evidence="6">
    <location>
        <begin position="571"/>
        <end position="588"/>
    </location>
</feature>
<evidence type="ECO:0000313" key="11">
    <source>
        <dbReference type="EMBL" id="KAJ1100081.1"/>
    </source>
</evidence>
<dbReference type="SUPFAM" id="SSF81631">
    <property type="entry name" value="PAP/OAS1 substrate-binding domain"/>
    <property type="match status" value="1"/>
</dbReference>
<evidence type="ECO:0008006" key="13">
    <source>
        <dbReference type="Google" id="ProtNLM"/>
    </source>
</evidence>
<accession>A0AAV7M8I4</accession>
<evidence type="ECO:0000259" key="9">
    <source>
        <dbReference type="Pfam" id="PF17797"/>
    </source>
</evidence>
<dbReference type="Proteomes" id="UP001066276">
    <property type="component" value="Chromosome 10"/>
</dbReference>
<feature type="domain" description="PAP-associated" evidence="8">
    <location>
        <begin position="442"/>
        <end position="487"/>
    </location>
</feature>
<dbReference type="InterPro" id="IPR041252">
    <property type="entry name" value="RL"/>
</dbReference>
<keyword evidence="3" id="KW-0808">Transferase</keyword>
<evidence type="ECO:0000256" key="1">
    <source>
        <dbReference type="ARBA" id="ARBA00001936"/>
    </source>
</evidence>
<sequence>MRGCVVSLLVMASCIGLPILRRNSCPQSVRIACLKFRGLSAIVAREEQVSKPDETGSESCSSRRTFIKVQEERQQQAKHTVLISCPPKINEKKFLKYLSQHGTINTHFFYESFGTHAVVEFSKLDSVESLFSRASIPVIKEDCVVPFKSRLFTIKSTTSFEQAANQKPVGCQKQSTIPINELIAKLSSAENIEEQLFCLVDEYQLTEENTRLRFLVSSLINDVVSAYFPESTVKPFGSTVNSFGKLGCDLDLFLDLDDIRKSAIGKLPGPFSVEFQMKRVSSGRVATQNILSVIGECIDNFGPGCVGVQKILNARCPLVRFSHQPAGFQCDLTANNRIAMRSSELLYIYGNLDSRVRALVFSVRCWARVHGITSSIPGAWISNFSLTMMVLFFLQKRTPPIIPSLNHLKDLADAEDVHIIDDNDCTFVSDINKIKASKNTETLGVLLSEFFEFYGNFAFNKNMINIRTGKEQNKPEPSPLYIQNPFESILNVSKNVNQTQLERFVALARDIFPTSTSALRSPQEAAAAGAAPDAREGSERGVSDPCWAQVLDGDSEASPYLRPRAATAEKIAKPFDALRPKRKEEDRAAAGTELDPPGDPLKTEAYSARRSGGARTGTQGRIARPSEGAGERLRPRIALRVPPRTAALPKRPQENRGSSTGPGGDQRGSHDLLKGSKANQDIPK</sequence>
<dbReference type="CDD" id="cd05402">
    <property type="entry name" value="NT_PAP_TUTase"/>
    <property type="match status" value="1"/>
</dbReference>
<evidence type="ECO:0000256" key="7">
    <source>
        <dbReference type="SAM" id="SignalP"/>
    </source>
</evidence>
<keyword evidence="4" id="KW-0479">Metal-binding</keyword>
<dbReference type="Pfam" id="PF17797">
    <property type="entry name" value="RL"/>
    <property type="match status" value="1"/>
</dbReference>
<dbReference type="Pfam" id="PF22600">
    <property type="entry name" value="MTPAP-like_central"/>
    <property type="match status" value="1"/>
</dbReference>
<evidence type="ECO:0000256" key="3">
    <source>
        <dbReference type="ARBA" id="ARBA00022679"/>
    </source>
</evidence>
<dbReference type="GO" id="GO:0046872">
    <property type="term" value="F:metal ion binding"/>
    <property type="evidence" value="ECO:0007669"/>
    <property type="project" value="UniProtKB-KW"/>
</dbReference>
<dbReference type="GO" id="GO:0031123">
    <property type="term" value="P:RNA 3'-end processing"/>
    <property type="evidence" value="ECO:0007669"/>
    <property type="project" value="TreeGrafter"/>
</dbReference>
<feature type="signal peptide" evidence="7">
    <location>
        <begin position="1"/>
        <end position="16"/>
    </location>
</feature>
<gene>
    <name evidence="11" type="ORF">NDU88_005170</name>
</gene>
<feature type="domain" description="Poly(A) RNA polymerase mitochondrial-like central palm" evidence="10">
    <location>
        <begin position="193"/>
        <end position="350"/>
    </location>
</feature>
<dbReference type="EMBL" id="JANPWB010000014">
    <property type="protein sequence ID" value="KAJ1100081.1"/>
    <property type="molecule type" value="Genomic_DNA"/>
</dbReference>
<dbReference type="InterPro" id="IPR054708">
    <property type="entry name" value="MTPAP-like_central"/>
</dbReference>
<dbReference type="InterPro" id="IPR002058">
    <property type="entry name" value="PAP_assoc"/>
</dbReference>
<evidence type="ECO:0000256" key="2">
    <source>
        <dbReference type="ARBA" id="ARBA00001946"/>
    </source>
</evidence>
<feature type="domain" description="RL" evidence="9">
    <location>
        <begin position="65"/>
        <end position="134"/>
    </location>
</feature>
<comment type="caution">
    <text evidence="11">The sequence shown here is derived from an EMBL/GenBank/DDBJ whole genome shotgun (WGS) entry which is preliminary data.</text>
</comment>
<feature type="compositionally biased region" description="Basic and acidic residues" evidence="6">
    <location>
        <begin position="533"/>
        <end position="542"/>
    </location>
</feature>
<keyword evidence="12" id="KW-1185">Reference proteome</keyword>
<protein>
    <recommendedName>
        <fullName evidence="13">Mitochondrial poly(A) polymerase</fullName>
    </recommendedName>
</protein>
<feature type="chain" id="PRO_5043339129" description="Mitochondrial poly(A) polymerase" evidence="7">
    <location>
        <begin position="17"/>
        <end position="684"/>
    </location>
</feature>
<keyword evidence="7" id="KW-0732">Signal</keyword>
<evidence type="ECO:0000256" key="5">
    <source>
        <dbReference type="ARBA" id="ARBA00022842"/>
    </source>
</evidence>